<sequence length="121" mass="13812">MLPKCHRLRRHRDFEQVHRRGRRHSTARLHLLILRDDGGASRIGITTSRKVGNAVRRNRWRRLIRESLREVLPKIAPGYKIVVVVRSQPQEAEVPAYLEVRAEVHSLLLTSGVLAEGSTGA</sequence>
<dbReference type="GO" id="GO:0042781">
    <property type="term" value="F:3'-tRNA processing endoribonuclease activity"/>
    <property type="evidence" value="ECO:0007669"/>
    <property type="project" value="TreeGrafter"/>
</dbReference>
<evidence type="ECO:0000313" key="8">
    <source>
        <dbReference type="EMBL" id="AGY60753.1"/>
    </source>
</evidence>
<evidence type="ECO:0000256" key="7">
    <source>
        <dbReference type="NCBIfam" id="TIGR00188"/>
    </source>
</evidence>
<dbReference type="SUPFAM" id="SSF54211">
    <property type="entry name" value="Ribosomal protein S5 domain 2-like"/>
    <property type="match status" value="1"/>
</dbReference>
<dbReference type="Pfam" id="PF00825">
    <property type="entry name" value="Ribonuclease_P"/>
    <property type="match status" value="1"/>
</dbReference>
<dbReference type="PANTHER" id="PTHR33992">
    <property type="entry name" value="RIBONUCLEASE P PROTEIN COMPONENT"/>
    <property type="match status" value="1"/>
</dbReference>
<keyword evidence="4 6" id="KW-0378">Hydrolase</keyword>
<reference evidence="8 9" key="1">
    <citation type="journal article" date="2013" name="PLoS ONE">
        <title>Cultivation and Complete Genome Sequencing of Gloeobacter kilaueensis sp. nov., from a Lava Cave in Kilauea Caldera, Hawai'i.</title>
        <authorList>
            <person name="Saw J.H."/>
            <person name="Schatz M."/>
            <person name="Brown M.V."/>
            <person name="Kunkel D.D."/>
            <person name="Foster J.S."/>
            <person name="Shick H."/>
            <person name="Christensen S."/>
            <person name="Hou S."/>
            <person name="Wan X."/>
            <person name="Donachie S.P."/>
        </authorList>
    </citation>
    <scope>NUCLEOTIDE SEQUENCE [LARGE SCALE GENOMIC DNA]</scope>
    <source>
        <strain evidence="9">JS</strain>
    </source>
</reference>
<keyword evidence="9" id="KW-1185">Reference proteome</keyword>
<keyword evidence="5 6" id="KW-0694">RNA-binding</keyword>
<dbReference type="Proteomes" id="UP000017396">
    <property type="component" value="Chromosome"/>
</dbReference>
<dbReference type="PANTHER" id="PTHR33992:SF1">
    <property type="entry name" value="RIBONUCLEASE P PROTEIN COMPONENT"/>
    <property type="match status" value="1"/>
</dbReference>
<evidence type="ECO:0000313" key="9">
    <source>
        <dbReference type="Proteomes" id="UP000017396"/>
    </source>
</evidence>
<protein>
    <recommendedName>
        <fullName evidence="6 7">Ribonuclease P protein component</fullName>
        <shortName evidence="6">RNase P protein</shortName>
        <shortName evidence="6">RNaseP protein</shortName>
        <ecNumber evidence="6 7">3.1.26.5</ecNumber>
    </recommendedName>
    <alternativeName>
        <fullName evidence="6">Protein C5</fullName>
    </alternativeName>
</protein>
<dbReference type="KEGG" id="glj:GKIL_4507"/>
<comment type="similarity">
    <text evidence="6">Belongs to the RnpA family.</text>
</comment>
<dbReference type="GO" id="GO:0004526">
    <property type="term" value="F:ribonuclease P activity"/>
    <property type="evidence" value="ECO:0007669"/>
    <property type="project" value="UniProtKB-UniRule"/>
</dbReference>
<evidence type="ECO:0000256" key="3">
    <source>
        <dbReference type="ARBA" id="ARBA00022759"/>
    </source>
</evidence>
<evidence type="ECO:0000256" key="1">
    <source>
        <dbReference type="ARBA" id="ARBA00022694"/>
    </source>
</evidence>
<dbReference type="NCBIfam" id="TIGR00188">
    <property type="entry name" value="rnpA"/>
    <property type="match status" value="1"/>
</dbReference>
<gene>
    <name evidence="6 8" type="primary">rnpA</name>
    <name evidence="8" type="ORF">GKIL_4507</name>
</gene>
<comment type="subunit">
    <text evidence="6">Consists of a catalytic RNA component (M1 or rnpB) and a protein subunit.</text>
</comment>
<dbReference type="GO" id="GO:0000049">
    <property type="term" value="F:tRNA binding"/>
    <property type="evidence" value="ECO:0007669"/>
    <property type="project" value="UniProtKB-UniRule"/>
</dbReference>
<dbReference type="PATRIC" id="fig|1183438.3.peg.4433"/>
<comment type="catalytic activity">
    <reaction evidence="6">
        <text>Endonucleolytic cleavage of RNA, removing 5'-extranucleotides from tRNA precursor.</text>
        <dbReference type="EC" id="3.1.26.5"/>
    </reaction>
</comment>
<dbReference type="InterPro" id="IPR000100">
    <property type="entry name" value="RNase_P"/>
</dbReference>
<dbReference type="eggNOG" id="COG0594">
    <property type="taxonomic scope" value="Bacteria"/>
</dbReference>
<organism evidence="8 9">
    <name type="scientific">Gloeobacter kilaueensis (strain ATCC BAA-2537 / CCAP 1431/1 / ULC 316 / JS1)</name>
    <dbReference type="NCBI Taxonomy" id="1183438"/>
    <lineage>
        <taxon>Bacteria</taxon>
        <taxon>Bacillati</taxon>
        <taxon>Cyanobacteriota</taxon>
        <taxon>Cyanophyceae</taxon>
        <taxon>Gloeobacterales</taxon>
        <taxon>Gloeobacteraceae</taxon>
        <taxon>Gloeobacter</taxon>
    </lineage>
</organism>
<evidence type="ECO:0000256" key="4">
    <source>
        <dbReference type="ARBA" id="ARBA00022801"/>
    </source>
</evidence>
<keyword evidence="1 6" id="KW-0819">tRNA processing</keyword>
<evidence type="ECO:0000256" key="2">
    <source>
        <dbReference type="ARBA" id="ARBA00022722"/>
    </source>
</evidence>
<dbReference type="STRING" id="1183438.GKIL_4507"/>
<name>U5QPC2_GLOK1</name>
<keyword evidence="2 6" id="KW-0540">Nuclease</keyword>
<dbReference type="RefSeq" id="WP_023176147.1">
    <property type="nucleotide sequence ID" value="NC_022600.1"/>
</dbReference>
<dbReference type="EMBL" id="CP003587">
    <property type="protein sequence ID" value="AGY60753.1"/>
    <property type="molecule type" value="Genomic_DNA"/>
</dbReference>
<accession>U5QPC2</accession>
<dbReference type="EC" id="3.1.26.5" evidence="6 7"/>
<dbReference type="InterPro" id="IPR014721">
    <property type="entry name" value="Ribsml_uS5_D2-typ_fold_subgr"/>
</dbReference>
<dbReference type="InterPro" id="IPR020568">
    <property type="entry name" value="Ribosomal_Su5_D2-typ_SF"/>
</dbReference>
<evidence type="ECO:0000256" key="5">
    <source>
        <dbReference type="ARBA" id="ARBA00022884"/>
    </source>
</evidence>
<dbReference type="GO" id="GO:0030677">
    <property type="term" value="C:ribonuclease P complex"/>
    <property type="evidence" value="ECO:0007669"/>
    <property type="project" value="TreeGrafter"/>
</dbReference>
<dbReference type="GO" id="GO:0001682">
    <property type="term" value="P:tRNA 5'-leader removal"/>
    <property type="evidence" value="ECO:0007669"/>
    <property type="project" value="UniProtKB-UniRule"/>
</dbReference>
<dbReference type="HAMAP" id="MF_00227">
    <property type="entry name" value="RNase_P"/>
    <property type="match status" value="1"/>
</dbReference>
<dbReference type="HOGENOM" id="CLU_117179_9_0_3"/>
<dbReference type="AlphaFoldDB" id="U5QPC2"/>
<comment type="function">
    <text evidence="6">RNaseP catalyzes the removal of the 5'-leader sequence from pre-tRNA to produce the mature 5'-terminus. It can also cleave other RNA substrates such as 4.5S RNA. The protein component plays an auxiliary but essential role in vivo by binding to the 5'-leader sequence and broadening the substrate specificity of the ribozyme.</text>
</comment>
<evidence type="ECO:0000256" key="6">
    <source>
        <dbReference type="HAMAP-Rule" id="MF_00227"/>
    </source>
</evidence>
<dbReference type="Gene3D" id="3.30.230.10">
    <property type="match status" value="1"/>
</dbReference>
<proteinExistence type="inferred from homology"/>
<keyword evidence="3 6" id="KW-0255">Endonuclease</keyword>